<name>A0A059BTG8_EUCGR</name>
<reference evidence="15" key="1">
    <citation type="submission" date="2013-07" db="EMBL/GenBank/DDBJ databases">
        <title>The genome of Eucalyptus grandis.</title>
        <authorList>
            <person name="Schmutz J."/>
            <person name="Hayes R."/>
            <person name="Myburg A."/>
            <person name="Tuskan G."/>
            <person name="Grattapaglia D."/>
            <person name="Rokhsar D.S."/>
        </authorList>
    </citation>
    <scope>NUCLEOTIDE SEQUENCE</scope>
    <source>
        <tissue evidence="15">Leaf extractions</tissue>
    </source>
</reference>
<evidence type="ECO:0000256" key="3">
    <source>
        <dbReference type="ARBA" id="ARBA00009592"/>
    </source>
</evidence>
<comment type="subcellular location">
    <subcellularLocation>
        <location evidence="1">Cell membrane</location>
        <topology evidence="1">Single-pass membrane protein</topology>
    </subcellularLocation>
    <subcellularLocation>
        <location evidence="2">Membrane</location>
        <topology evidence="2">Single-pass type I membrane protein</topology>
    </subcellularLocation>
</comment>
<evidence type="ECO:0000256" key="5">
    <source>
        <dbReference type="ARBA" id="ARBA00022614"/>
    </source>
</evidence>
<evidence type="ECO:0000256" key="9">
    <source>
        <dbReference type="ARBA" id="ARBA00022989"/>
    </source>
</evidence>
<dbReference type="InParanoid" id="A0A059BTG8"/>
<evidence type="ECO:0000256" key="6">
    <source>
        <dbReference type="ARBA" id="ARBA00022692"/>
    </source>
</evidence>
<evidence type="ECO:0000256" key="1">
    <source>
        <dbReference type="ARBA" id="ARBA00004162"/>
    </source>
</evidence>
<comment type="similarity">
    <text evidence="3">Belongs to the RLP family.</text>
</comment>
<dbReference type="SMART" id="SM00369">
    <property type="entry name" value="LRR_TYP"/>
    <property type="match status" value="11"/>
</dbReference>
<dbReference type="InterPro" id="IPR013210">
    <property type="entry name" value="LRR_N_plant-typ"/>
</dbReference>
<evidence type="ECO:0000256" key="8">
    <source>
        <dbReference type="ARBA" id="ARBA00022737"/>
    </source>
</evidence>
<keyword evidence="7" id="KW-0732">Signal</keyword>
<dbReference type="eggNOG" id="KOG0619">
    <property type="taxonomic scope" value="Eukaryota"/>
</dbReference>
<dbReference type="InterPro" id="IPR001611">
    <property type="entry name" value="Leu-rich_rpt"/>
</dbReference>
<evidence type="ECO:0000256" key="4">
    <source>
        <dbReference type="ARBA" id="ARBA00022475"/>
    </source>
</evidence>
<dbReference type="FunFam" id="3.80.10.10:FF:000095">
    <property type="entry name" value="LRR receptor-like serine/threonine-protein kinase GSO1"/>
    <property type="match status" value="1"/>
</dbReference>
<dbReference type="PRINTS" id="PR00019">
    <property type="entry name" value="LEURICHRPT"/>
</dbReference>
<accession>A0A059BTG8</accession>
<evidence type="ECO:0000256" key="10">
    <source>
        <dbReference type="ARBA" id="ARBA00023136"/>
    </source>
</evidence>
<feature type="non-terminal residue" evidence="15">
    <location>
        <position position="1"/>
    </location>
</feature>
<keyword evidence="4" id="KW-1003">Cell membrane</keyword>
<dbReference type="PANTHER" id="PTHR27000">
    <property type="entry name" value="LEUCINE-RICH REPEAT RECEPTOR-LIKE PROTEIN KINASE FAMILY PROTEIN-RELATED"/>
    <property type="match status" value="1"/>
</dbReference>
<keyword evidence="11" id="KW-0675">Receptor</keyword>
<keyword evidence="10" id="KW-0472">Membrane</keyword>
<keyword evidence="9" id="KW-1133">Transmembrane helix</keyword>
<dbReference type="FunFam" id="3.80.10.10:FF:000213">
    <property type="entry name" value="Tyrosine-sulfated glycopeptide receptor 1"/>
    <property type="match status" value="1"/>
</dbReference>
<evidence type="ECO:0000313" key="15">
    <source>
        <dbReference type="EMBL" id="KCW69284.1"/>
    </source>
</evidence>
<evidence type="ECO:0000256" key="2">
    <source>
        <dbReference type="ARBA" id="ARBA00004479"/>
    </source>
</evidence>
<dbReference type="PROSITE" id="PS51450">
    <property type="entry name" value="LRR"/>
    <property type="match status" value="1"/>
</dbReference>
<evidence type="ECO:0000256" key="11">
    <source>
        <dbReference type="ARBA" id="ARBA00023170"/>
    </source>
</evidence>
<dbReference type="Pfam" id="PF08263">
    <property type="entry name" value="LRRNT_2"/>
    <property type="match status" value="1"/>
</dbReference>
<dbReference type="SMART" id="SM00365">
    <property type="entry name" value="LRR_SD22"/>
    <property type="match status" value="7"/>
</dbReference>
<dbReference type="InterPro" id="IPR032675">
    <property type="entry name" value="LRR_dom_sf"/>
</dbReference>
<dbReference type="Pfam" id="PF00560">
    <property type="entry name" value="LRR_1"/>
    <property type="match status" value="2"/>
</dbReference>
<evidence type="ECO:0000259" key="13">
    <source>
        <dbReference type="Pfam" id="PF08263"/>
    </source>
</evidence>
<dbReference type="Pfam" id="PF23598">
    <property type="entry name" value="LRR_14"/>
    <property type="match status" value="1"/>
</dbReference>
<proteinExistence type="inferred from homology"/>
<dbReference type="PANTHER" id="PTHR27000:SF803">
    <property type="entry name" value="RECEPTOR-LIKE PROTEIN 45"/>
    <property type="match status" value="1"/>
</dbReference>
<dbReference type="InterPro" id="IPR055414">
    <property type="entry name" value="LRR_R13L4/SHOC2-like"/>
</dbReference>
<evidence type="ECO:0000259" key="14">
    <source>
        <dbReference type="Pfam" id="PF23598"/>
    </source>
</evidence>
<organism evidence="15">
    <name type="scientific">Eucalyptus grandis</name>
    <name type="common">Flooded gum</name>
    <dbReference type="NCBI Taxonomy" id="71139"/>
    <lineage>
        <taxon>Eukaryota</taxon>
        <taxon>Viridiplantae</taxon>
        <taxon>Streptophyta</taxon>
        <taxon>Embryophyta</taxon>
        <taxon>Tracheophyta</taxon>
        <taxon>Spermatophyta</taxon>
        <taxon>Magnoliopsida</taxon>
        <taxon>eudicotyledons</taxon>
        <taxon>Gunneridae</taxon>
        <taxon>Pentapetalae</taxon>
        <taxon>rosids</taxon>
        <taxon>malvids</taxon>
        <taxon>Myrtales</taxon>
        <taxon>Myrtaceae</taxon>
        <taxon>Myrtoideae</taxon>
        <taxon>Eucalypteae</taxon>
        <taxon>Eucalyptus</taxon>
    </lineage>
</organism>
<sequence length="916" mass="99566">AAAPCRPDQKSDLLHFMNAMMPNNSTSFFCQMDDISTGPKMLPWNADTDCCSWKGVICDQMTGHVIRLELGCYTINPTCYSSAGSSNSTELSTLDSLNLSSLHKTERPSGSNSNMLLQNLTMLRVLILDGLNMSGIDVSRLMNLSPSLEVLSLRCCKLRGQLAANFFLLPKLTCLNLSGNKELSGYLPESSWNSSLKVLDLSFTGFSGVLPESIGDLHSLEILWLCHCNFNGSIPSSVGNLTRLTSLELSFNELSGQVPSTLSNLDGLTLVHLSSNNFVGLIPDVFDNKTQLQQVLFSHNHFAGPIPPSIKNLSNLAQLDISNNLIRGSIPSSLFSLPSLTSLDLSNNRLGGRIEEFLAAPSLNNVDLSGNQLGGSIPSSIFQLGNLTYLSISANKLTGVLDLQLLSRLKSLIGLDLSDNILSLNNSKNADHVLPNLSKVSLSGCKITAIPAFLRNSTSVGWIDLSRNAIHGDIPPWMWDVGTGSLSYLNMSHNFLTSFKQVPWENLIFLDLNSNLIQGPFLPPSLPNSVLIFSMASNRVTGYIPGSICEMKGLQILDLSGNNFIGTIPQCLGNLSDSLLVLDLQENGLSGTISLTFGKDAVLRSLHLNRNKFEGPLPRSVINCKQLEALDLSGNNLSDTFPKWLENLPSLRLLALRLNRLYGSIGNPGTEFPFPQLHILDLSSNEFTGPLPSAYFAKLKAMMSTGQDRSGLQYMDQGYYQDPMDVTMKGLEVHLAKILVTRTTVDLSSNKFQGMIPGVIGELGSLKGLNLSHNNLKGHIPSSLGDLSELECLDLSSNELSGMIPTELTNLTFLEVLNVSSNQLKGPIPQGNQFSTFQAESYRGNPGLCGFPLSKTCTNSRVPGKFPVLPEGGVHSFFADFVEPEAVEIGLLCGIVLGLVMNNLQFLKSFWRAKRE</sequence>
<keyword evidence="6" id="KW-0812">Transmembrane</keyword>
<keyword evidence="8" id="KW-0677">Repeat</keyword>
<evidence type="ECO:0000256" key="12">
    <source>
        <dbReference type="ARBA" id="ARBA00023180"/>
    </source>
</evidence>
<dbReference type="Pfam" id="PF13855">
    <property type="entry name" value="LRR_8"/>
    <property type="match status" value="2"/>
</dbReference>
<dbReference type="InterPro" id="IPR003591">
    <property type="entry name" value="Leu-rich_rpt_typical-subtyp"/>
</dbReference>
<feature type="domain" description="Disease resistance R13L4/SHOC-2-like LRR" evidence="14">
    <location>
        <begin position="194"/>
        <end position="443"/>
    </location>
</feature>
<feature type="non-terminal residue" evidence="15">
    <location>
        <position position="916"/>
    </location>
</feature>
<keyword evidence="12" id="KW-0325">Glycoprotein</keyword>
<protein>
    <submittedName>
        <fullName evidence="15">Uncharacterized protein</fullName>
    </submittedName>
</protein>
<dbReference type="GO" id="GO:0005886">
    <property type="term" value="C:plasma membrane"/>
    <property type="evidence" value="ECO:0007669"/>
    <property type="project" value="UniProtKB-SubCell"/>
</dbReference>
<dbReference type="AlphaFoldDB" id="A0A059BTG8"/>
<dbReference type="EMBL" id="KK198758">
    <property type="protein sequence ID" value="KCW69284.1"/>
    <property type="molecule type" value="Genomic_DNA"/>
</dbReference>
<gene>
    <name evidence="15" type="ORF">EUGRSUZ_F02778</name>
</gene>
<dbReference type="Gene3D" id="3.80.10.10">
    <property type="entry name" value="Ribonuclease Inhibitor"/>
    <property type="match status" value="5"/>
</dbReference>
<evidence type="ECO:0000256" key="7">
    <source>
        <dbReference type="ARBA" id="ARBA00022729"/>
    </source>
</evidence>
<dbReference type="SUPFAM" id="SSF52058">
    <property type="entry name" value="L domain-like"/>
    <property type="match status" value="4"/>
</dbReference>
<keyword evidence="5" id="KW-0433">Leucine-rich repeat</keyword>
<dbReference type="OMA" id="NHNISAF"/>
<feature type="domain" description="Leucine-rich repeat-containing N-terminal plant-type" evidence="13">
    <location>
        <begin position="38"/>
        <end position="59"/>
    </location>
</feature>
<dbReference type="Gramene" id="KCW69284">
    <property type="protein sequence ID" value="KCW69284"/>
    <property type="gene ID" value="EUGRSUZ_F02778"/>
</dbReference>